<dbReference type="EMBL" id="VSRR010002704">
    <property type="protein sequence ID" value="MPC32825.1"/>
    <property type="molecule type" value="Genomic_DNA"/>
</dbReference>
<accession>A0A5B7EHF3</accession>
<dbReference type="AlphaFoldDB" id="A0A5B7EHF3"/>
<reference evidence="2 3" key="1">
    <citation type="submission" date="2019-05" db="EMBL/GenBank/DDBJ databases">
        <title>Another draft genome of Portunus trituberculatus and its Hox gene families provides insights of decapod evolution.</title>
        <authorList>
            <person name="Jeong J.-H."/>
            <person name="Song I."/>
            <person name="Kim S."/>
            <person name="Choi T."/>
            <person name="Kim D."/>
            <person name="Ryu S."/>
            <person name="Kim W."/>
        </authorList>
    </citation>
    <scope>NUCLEOTIDE SEQUENCE [LARGE SCALE GENOMIC DNA]</scope>
    <source>
        <tissue evidence="2">Muscle</tissue>
    </source>
</reference>
<comment type="caution">
    <text evidence="2">The sequence shown here is derived from an EMBL/GenBank/DDBJ whole genome shotgun (WGS) entry which is preliminary data.</text>
</comment>
<protein>
    <submittedName>
        <fullName evidence="2">Uncharacterized protein</fullName>
    </submittedName>
</protein>
<name>A0A5B7EHF3_PORTR</name>
<dbReference type="Proteomes" id="UP000324222">
    <property type="component" value="Unassembled WGS sequence"/>
</dbReference>
<proteinExistence type="predicted"/>
<evidence type="ECO:0000313" key="3">
    <source>
        <dbReference type="Proteomes" id="UP000324222"/>
    </source>
</evidence>
<organism evidence="2 3">
    <name type="scientific">Portunus trituberculatus</name>
    <name type="common">Swimming crab</name>
    <name type="synonym">Neptunus trituberculatus</name>
    <dbReference type="NCBI Taxonomy" id="210409"/>
    <lineage>
        <taxon>Eukaryota</taxon>
        <taxon>Metazoa</taxon>
        <taxon>Ecdysozoa</taxon>
        <taxon>Arthropoda</taxon>
        <taxon>Crustacea</taxon>
        <taxon>Multicrustacea</taxon>
        <taxon>Malacostraca</taxon>
        <taxon>Eumalacostraca</taxon>
        <taxon>Eucarida</taxon>
        <taxon>Decapoda</taxon>
        <taxon>Pleocyemata</taxon>
        <taxon>Brachyura</taxon>
        <taxon>Eubrachyura</taxon>
        <taxon>Portunoidea</taxon>
        <taxon>Portunidae</taxon>
        <taxon>Portuninae</taxon>
        <taxon>Portunus</taxon>
    </lineage>
</organism>
<keyword evidence="3" id="KW-1185">Reference proteome</keyword>
<evidence type="ECO:0000256" key="1">
    <source>
        <dbReference type="SAM" id="MobiDB-lite"/>
    </source>
</evidence>
<sequence length="82" mass="9023">MKYSSHVRISLRHNSTSSFDRRPHGAGRTGLSQFLPRLMITPACVTKLEEQANLLSSRGGTKSSDVLWMSLASSSPFITEEA</sequence>
<feature type="region of interest" description="Disordered" evidence="1">
    <location>
        <begin position="1"/>
        <end position="31"/>
    </location>
</feature>
<gene>
    <name evidence="2" type="ORF">E2C01_026156</name>
</gene>
<evidence type="ECO:0000313" key="2">
    <source>
        <dbReference type="EMBL" id="MPC32825.1"/>
    </source>
</evidence>